<sequence>EAVRARVTSRGCVSDAGSAGRGSAVAGCAGDCHAGGGAATEAQCDGVGAAVGCDRGAHCPCNRRWHVVGISIGKSGRTARRNDRNIHSACSVGRRGGRNCGGVVDGVAQGSCTSEADCSGARQIGTGERDRGAAGGAAAVGGDVRQRGHSGTGDQQVIRGHTTVVVAVIQSDAEGIRAGCGGGAMQDRGRRAWRSVQYEPWREARRHSVIVWVVCVTLYPLVQRHCAPYGRYGDAHGLSYGDGR</sequence>
<proteinExistence type="predicted"/>
<feature type="non-terminal residue" evidence="1">
    <location>
        <position position="1"/>
    </location>
</feature>
<organism>
    <name type="scientific">Physcomitrium patens</name>
    <name type="common">Spreading-leaved earth moss</name>
    <name type="synonym">Physcomitrella patens</name>
    <dbReference type="NCBI Taxonomy" id="3218"/>
    <lineage>
        <taxon>Eukaryota</taxon>
        <taxon>Viridiplantae</taxon>
        <taxon>Streptophyta</taxon>
        <taxon>Embryophyta</taxon>
        <taxon>Bryophyta</taxon>
        <taxon>Bryophytina</taxon>
        <taxon>Bryopsida</taxon>
        <taxon>Funariidae</taxon>
        <taxon>Funariales</taxon>
        <taxon>Funariaceae</taxon>
        <taxon>Physcomitrium</taxon>
    </lineage>
</organism>
<name>A9U7B7_PHYPA</name>
<reference evidence="1" key="1">
    <citation type="journal article" date="2008" name="Science">
        <title>The Physcomitrella genome reveals evolutionary insights into the conquest of land by plants.</title>
        <authorList>
            <person name="Rensing S."/>
            <person name="Lang D."/>
            <person name="Zimmer A."/>
            <person name="Terry A."/>
            <person name="Salamov A."/>
            <person name="Shapiro H."/>
            <person name="Nishiyama T."/>
            <person name="Perroud P.-F."/>
            <person name="Lindquist E."/>
            <person name="Kamisugi Y."/>
            <person name="Tanahashi T."/>
            <person name="Sakakibara K."/>
            <person name="Fujita T."/>
            <person name="Oishi K."/>
            <person name="Shin-I T."/>
            <person name="Kuroki Y."/>
            <person name="Toyoda A."/>
            <person name="Suzuki Y."/>
            <person name="Hashimoto A."/>
            <person name="Yamaguchi K."/>
            <person name="Sugano A."/>
            <person name="Kohara Y."/>
            <person name="Fujiyama A."/>
            <person name="Anterola A."/>
            <person name="Aoki S."/>
            <person name="Ashton N."/>
            <person name="Barbazuk W.B."/>
            <person name="Barker E."/>
            <person name="Bennetzen J."/>
            <person name="Bezanilla M."/>
            <person name="Blankenship R."/>
            <person name="Cho S.H."/>
            <person name="Dutcher S."/>
            <person name="Estelle M."/>
            <person name="Fawcett J.A."/>
            <person name="Gundlach H."/>
            <person name="Hanada K."/>
            <person name="Heyl A."/>
            <person name="Hicks K.A."/>
            <person name="Hugh J."/>
            <person name="Lohr M."/>
            <person name="Mayer K."/>
            <person name="Melkozernov A."/>
            <person name="Murata T."/>
            <person name="Nelson D."/>
            <person name="Pils B."/>
            <person name="Prigge M."/>
            <person name="Reiss B."/>
            <person name="Renner T."/>
            <person name="Rombauts S."/>
            <person name="Rushton P."/>
            <person name="Sanderfoot A."/>
            <person name="Schween G."/>
            <person name="Shiu S.-H."/>
            <person name="Stueber K."/>
            <person name="Theodoulou F.L."/>
            <person name="Tu H."/>
            <person name="Van de Peer Y."/>
            <person name="Verrier P.J."/>
            <person name="Waters E."/>
            <person name="Wood A."/>
            <person name="Yang L."/>
            <person name="Cove D."/>
            <person name="Cuming A."/>
            <person name="Hasebe M."/>
            <person name="Lucas S."/>
            <person name="Mishler D.B."/>
            <person name="Reski R."/>
            <person name="Grigoriev I."/>
            <person name="Quatrano R.S."/>
            <person name="Boore J.L."/>
        </authorList>
    </citation>
    <scope>NUCLEOTIDE SEQUENCE [LARGE SCALE GENOMIC DNA]</scope>
</reference>
<protein>
    <submittedName>
        <fullName evidence="1">Predicted protein</fullName>
    </submittedName>
</protein>
<dbReference type="EMBL" id="DS546422">
    <property type="protein sequence ID" value="EDQ48435.1"/>
    <property type="molecule type" value="Genomic_DNA"/>
</dbReference>
<evidence type="ECO:0000313" key="1">
    <source>
        <dbReference type="EMBL" id="EDQ48435.1"/>
    </source>
</evidence>
<gene>
    <name evidence="1" type="ORF">PHYPADRAFT_103806</name>
</gene>
<accession>A9U7B7</accession>
<dbReference type="AlphaFoldDB" id="A9U7B7"/>